<accession>A0A6J6LH25</accession>
<dbReference type="Pfam" id="PF18761">
    <property type="entry name" value="Heliorhodopsin"/>
    <property type="match status" value="1"/>
</dbReference>
<organism evidence="2">
    <name type="scientific">freshwater metagenome</name>
    <dbReference type="NCBI Taxonomy" id="449393"/>
    <lineage>
        <taxon>unclassified sequences</taxon>
        <taxon>metagenomes</taxon>
        <taxon>ecological metagenomes</taxon>
    </lineage>
</organism>
<feature type="transmembrane region" description="Helical" evidence="1">
    <location>
        <begin position="99"/>
        <end position="119"/>
    </location>
</feature>
<evidence type="ECO:0000256" key="1">
    <source>
        <dbReference type="SAM" id="Phobius"/>
    </source>
</evidence>
<keyword evidence="1" id="KW-0472">Membrane</keyword>
<keyword evidence="1" id="KW-1133">Transmembrane helix</keyword>
<feature type="transmembrane region" description="Helical" evidence="1">
    <location>
        <begin position="12"/>
        <end position="39"/>
    </location>
</feature>
<gene>
    <name evidence="2" type="ORF">UFOPK2169_01312</name>
</gene>
<sequence>MTQKLFKLNIAAAVLHFVQAIAVLVLANDFALPVTSFFWNDAPNNSLDVARLDRMFDVSIAWAAAVFLFLSSLFHLIVATVGRRTYESELSKEQNRFRWVEYSISSTVMILTISIIFGIGDIAGLLGIAGANIAMILFGWLMEVANKPGKEVWWTPFWFGCIVGIIPWIGLLIYLLGPGDDMPKFVYGIFISIFIFFNLFAVNQYLQYKKVGKWSSYMYGERTYLILSLTAKSALAWQIYGNTLSA</sequence>
<dbReference type="AlphaFoldDB" id="A0A6J6LH25"/>
<feature type="transmembrane region" description="Helical" evidence="1">
    <location>
        <begin position="223"/>
        <end position="240"/>
    </location>
</feature>
<evidence type="ECO:0000313" key="2">
    <source>
        <dbReference type="EMBL" id="CAB4659615.1"/>
    </source>
</evidence>
<reference evidence="2" key="1">
    <citation type="submission" date="2020-05" db="EMBL/GenBank/DDBJ databases">
        <authorList>
            <person name="Chiriac C."/>
            <person name="Salcher M."/>
            <person name="Ghai R."/>
            <person name="Kavagutti S V."/>
        </authorList>
    </citation>
    <scope>NUCLEOTIDE SEQUENCE</scope>
</reference>
<protein>
    <submittedName>
        <fullName evidence="2">Unannotated protein</fullName>
    </submittedName>
</protein>
<dbReference type="EMBL" id="CAEZWE010000060">
    <property type="protein sequence ID" value="CAB4659615.1"/>
    <property type="molecule type" value="Genomic_DNA"/>
</dbReference>
<dbReference type="InterPro" id="IPR041113">
    <property type="entry name" value="Heliorhodopsin"/>
</dbReference>
<keyword evidence="1" id="KW-0812">Transmembrane</keyword>
<feature type="transmembrane region" description="Helical" evidence="1">
    <location>
        <begin position="182"/>
        <end position="202"/>
    </location>
</feature>
<feature type="transmembrane region" description="Helical" evidence="1">
    <location>
        <begin position="157"/>
        <end position="176"/>
    </location>
</feature>
<dbReference type="Gene3D" id="1.20.1070.10">
    <property type="entry name" value="Rhodopsin 7-helix transmembrane proteins"/>
    <property type="match status" value="1"/>
</dbReference>
<feature type="transmembrane region" description="Helical" evidence="1">
    <location>
        <begin position="59"/>
        <end position="78"/>
    </location>
</feature>
<name>A0A6J6LH25_9ZZZZ</name>
<dbReference type="NCBIfam" id="NF038020">
    <property type="entry name" value="HeR"/>
    <property type="match status" value="1"/>
</dbReference>
<feature type="transmembrane region" description="Helical" evidence="1">
    <location>
        <begin position="125"/>
        <end position="145"/>
    </location>
</feature>
<proteinExistence type="predicted"/>